<accession>A0A3P3VYV0</accession>
<evidence type="ECO:0000259" key="1">
    <source>
        <dbReference type="Pfam" id="PF13625"/>
    </source>
</evidence>
<dbReference type="Pfam" id="PF13625">
    <property type="entry name" value="Helicase_C_3"/>
    <property type="match status" value="1"/>
</dbReference>
<dbReference type="RefSeq" id="WP_124970331.1">
    <property type="nucleotide sequence ID" value="NZ_RQVS01000004.1"/>
</dbReference>
<evidence type="ECO:0000313" key="2">
    <source>
        <dbReference type="EMBL" id="RRJ87477.1"/>
    </source>
</evidence>
<dbReference type="OrthoDB" id="3415124at2"/>
<comment type="caution">
    <text evidence="2">The sequence shown here is derived from an EMBL/GenBank/DDBJ whole genome shotgun (WGS) entry which is preliminary data.</text>
</comment>
<feature type="domain" description="Helicase XPB/Ssl2 N-terminal" evidence="1">
    <location>
        <begin position="321"/>
        <end position="446"/>
    </location>
</feature>
<name>A0A3P3VYV0_9MICO</name>
<gene>
    <name evidence="2" type="ORF">EG850_04025</name>
</gene>
<protein>
    <recommendedName>
        <fullName evidence="1">Helicase XPB/Ssl2 N-terminal domain-containing protein</fullName>
    </recommendedName>
</protein>
<evidence type="ECO:0000313" key="3">
    <source>
        <dbReference type="Proteomes" id="UP000274391"/>
    </source>
</evidence>
<reference evidence="2 3" key="1">
    <citation type="submission" date="2018-11" db="EMBL/GenBank/DDBJ databases">
        <title>YIM 102482-1 draft genome.</title>
        <authorList>
            <person name="Li G."/>
            <person name="Jiang Y."/>
        </authorList>
    </citation>
    <scope>NUCLEOTIDE SEQUENCE [LARGE SCALE GENOMIC DNA]</scope>
    <source>
        <strain evidence="2 3">YIM 102482-1</strain>
    </source>
</reference>
<keyword evidence="3" id="KW-1185">Reference proteome</keyword>
<proteinExistence type="predicted"/>
<sequence length="588" mass="62349">MTAGQLPDSLRILTALRPLDEAGFASLLAGRRVASRGIGDLLDLAELLDSPRNVTDTLIGLDWPTLRGLRAGTEDALTRATELMLAVPNGGDAELLPIVQSTLDALLPVLPDFDAAVGSESTTAGATAAHASAVLANDALWLLDEAPRAVRAARGGVRMSGVEVRRLAIELDQDAALIGSMYRWLLRAGLMAPLDEVWHPTAAGRAFINLPASQRWSVLIRAWLSELNLSDIRALQQHVGAGDDSGAVVTDLPAFEDEPTSATSAITLPGDGDARALEAELLGLAERGQLTAAGALVLAGKVDEAEAAVAEAFPREVEQVYLQPDQTIIAPGPLPGDLDAGLRRISTLERRALASEYRITAASIAHALGEGMNEAEIRGFLERISLTGIPQPIDYLVSNTVERFGLVRVRDRSRGAARAGSSVRALDPKLFDALRVDASLRALGLRPAGEVLESTVSAHTVLVTLLDARYPAVAEDELGNALPLHPLITAPSYEAEPGPTAAKAAADLATLAAESDVSDDHSTWLRRRLELARRAKTAIAVTVRVGENETQTLRLVPTAVSPQRVRARDEDAEVERTLPLASIVSLDD</sequence>
<dbReference type="EMBL" id="RQVS01000004">
    <property type="protein sequence ID" value="RRJ87477.1"/>
    <property type="molecule type" value="Genomic_DNA"/>
</dbReference>
<dbReference type="InterPro" id="IPR032830">
    <property type="entry name" value="XPB/Ssl2_N"/>
</dbReference>
<dbReference type="AlphaFoldDB" id="A0A3P3VYV0"/>
<organism evidence="2 3">
    <name type="scientific">Gulosibacter macacae</name>
    <dbReference type="NCBI Taxonomy" id="2488791"/>
    <lineage>
        <taxon>Bacteria</taxon>
        <taxon>Bacillati</taxon>
        <taxon>Actinomycetota</taxon>
        <taxon>Actinomycetes</taxon>
        <taxon>Micrococcales</taxon>
        <taxon>Microbacteriaceae</taxon>
        <taxon>Gulosibacter</taxon>
    </lineage>
</organism>
<dbReference type="Proteomes" id="UP000274391">
    <property type="component" value="Unassembled WGS sequence"/>
</dbReference>